<gene>
    <name evidence="1" type="ORF">FPY71_05840</name>
</gene>
<comment type="caution">
    <text evidence="1">The sequence shown here is derived from an EMBL/GenBank/DDBJ whole genome shotgun (WGS) entry which is preliminary data.</text>
</comment>
<dbReference type="Proteomes" id="UP000324738">
    <property type="component" value="Unassembled WGS sequence"/>
</dbReference>
<keyword evidence="2" id="KW-1185">Reference proteome</keyword>
<protein>
    <submittedName>
        <fullName evidence="1">Uncharacterized protein</fullName>
    </submittedName>
</protein>
<dbReference type="EMBL" id="VTWH01000001">
    <property type="protein sequence ID" value="KAA0972597.1"/>
    <property type="molecule type" value="Genomic_DNA"/>
</dbReference>
<organism evidence="1 2">
    <name type="scientific">Aureimonas fodinaquatilis</name>
    <dbReference type="NCBI Taxonomy" id="2565783"/>
    <lineage>
        <taxon>Bacteria</taxon>
        <taxon>Pseudomonadati</taxon>
        <taxon>Pseudomonadota</taxon>
        <taxon>Alphaproteobacteria</taxon>
        <taxon>Hyphomicrobiales</taxon>
        <taxon>Aurantimonadaceae</taxon>
        <taxon>Aureimonas</taxon>
    </lineage>
</organism>
<proteinExistence type="predicted"/>
<evidence type="ECO:0000313" key="1">
    <source>
        <dbReference type="EMBL" id="KAA0972597.1"/>
    </source>
</evidence>
<accession>A0A5B0E0K1</accession>
<dbReference type="OrthoDB" id="7907757at2"/>
<evidence type="ECO:0000313" key="2">
    <source>
        <dbReference type="Proteomes" id="UP000324738"/>
    </source>
</evidence>
<reference evidence="1 2" key="1">
    <citation type="submission" date="2019-08" db="EMBL/GenBank/DDBJ databases">
        <title>Aureimonas fodiniaquatilis sp. nov., isolated from a coal mine wastewater.</title>
        <authorList>
            <person name="Kim W."/>
        </authorList>
    </citation>
    <scope>NUCLEOTIDE SEQUENCE [LARGE SCALE GENOMIC DNA]</scope>
    <source>
        <strain evidence="1 2">CAU 1482</strain>
    </source>
</reference>
<dbReference type="RefSeq" id="WP_149298457.1">
    <property type="nucleotide sequence ID" value="NZ_VTWH01000001.1"/>
</dbReference>
<dbReference type="AlphaFoldDB" id="A0A5B0E0K1"/>
<sequence>MMLTINDERCTQYSPRFPQLARRISSAQGRRLPFRLQLVAGRSSDREPMAMQAGYRMSLFDAAAPERN</sequence>
<name>A0A5B0E0K1_9HYPH</name>